<keyword evidence="9" id="KW-0443">Lipid metabolism</keyword>
<dbReference type="InterPro" id="IPR046373">
    <property type="entry name" value="Acyl-CoA_Oxase/DH_mid-dom_sf"/>
</dbReference>
<evidence type="ECO:0000256" key="3">
    <source>
        <dbReference type="ARBA" id="ARBA00004846"/>
    </source>
</evidence>
<dbReference type="Pfam" id="PF22924">
    <property type="entry name" value="ACOX_C_alpha1"/>
    <property type="match status" value="1"/>
</dbReference>
<evidence type="ECO:0000256" key="9">
    <source>
        <dbReference type="ARBA" id="ARBA00023098"/>
    </source>
</evidence>
<organism evidence="12">
    <name type="scientific">Notodromas monacha</name>
    <dbReference type="NCBI Taxonomy" id="399045"/>
    <lineage>
        <taxon>Eukaryota</taxon>
        <taxon>Metazoa</taxon>
        <taxon>Ecdysozoa</taxon>
        <taxon>Arthropoda</taxon>
        <taxon>Crustacea</taxon>
        <taxon>Oligostraca</taxon>
        <taxon>Ostracoda</taxon>
        <taxon>Podocopa</taxon>
        <taxon>Podocopida</taxon>
        <taxon>Cypridocopina</taxon>
        <taxon>Cypridoidea</taxon>
        <taxon>Cyprididae</taxon>
        <taxon>Notodromas</taxon>
    </lineage>
</organism>
<evidence type="ECO:0000256" key="1">
    <source>
        <dbReference type="ARBA" id="ARBA00001974"/>
    </source>
</evidence>
<keyword evidence="10" id="KW-0576">Peroxisome</keyword>
<evidence type="ECO:0000256" key="5">
    <source>
        <dbReference type="ARBA" id="ARBA00022630"/>
    </source>
</evidence>
<keyword evidence="6" id="KW-0274">FAD</keyword>
<sequence>MGVNIDLDAERKLCTFDTELLTDFLDGGREKKIARRALENRILSVPGLYEGIGAYDALGHEEYYDKSVEKATKLLSVCLNVENRMEANVTQLHGTLNSKHLLEREHNIKQTELGHGTNLRELQTTAEYDPETQEFVFNTPKLESMKWWPGGMGKTVNYVILGAHLITKGQNHGLHTFIVQIRSEEDHTPLPGVTVGEIGRKYGMNSNDNGYLMLKNVRMPRSHMLMRHAQVLPDGTYVKPKSDKLSYGSMVFLRVVIAKEIGKWLRKAATIAIRYSAVRRQSEIEAGTPFILSTL</sequence>
<feature type="domain" description="Acyl-CoA oxidase C-alpha1" evidence="11">
    <location>
        <begin position="247"/>
        <end position="285"/>
    </location>
</feature>
<dbReference type="GO" id="GO:0055088">
    <property type="term" value="P:lipid homeostasis"/>
    <property type="evidence" value="ECO:0007669"/>
    <property type="project" value="TreeGrafter"/>
</dbReference>
<evidence type="ECO:0000256" key="4">
    <source>
        <dbReference type="ARBA" id="ARBA00006288"/>
    </source>
</evidence>
<dbReference type="InterPro" id="IPR036250">
    <property type="entry name" value="AcylCo_DH-like_C"/>
</dbReference>
<reference evidence="12" key="1">
    <citation type="submission" date="2020-11" db="EMBL/GenBank/DDBJ databases">
        <authorList>
            <person name="Tran Van P."/>
        </authorList>
    </citation>
    <scope>NUCLEOTIDE SEQUENCE</scope>
</reference>
<dbReference type="Gene3D" id="2.40.110.10">
    <property type="entry name" value="Butyryl-CoA Dehydrogenase, subunit A, domain 2"/>
    <property type="match status" value="1"/>
</dbReference>
<evidence type="ECO:0000259" key="11">
    <source>
        <dbReference type="Pfam" id="PF22924"/>
    </source>
</evidence>
<comment type="pathway">
    <text evidence="3">Lipid metabolism; peroxisomal fatty acid beta-oxidation.</text>
</comment>
<dbReference type="FunFam" id="2.40.110.10:FF:000003">
    <property type="entry name" value="Acyl-coenzyme A oxidase"/>
    <property type="match status" value="1"/>
</dbReference>
<evidence type="ECO:0000313" key="13">
    <source>
        <dbReference type="Proteomes" id="UP000678499"/>
    </source>
</evidence>
<evidence type="ECO:0000256" key="6">
    <source>
        <dbReference type="ARBA" id="ARBA00022827"/>
    </source>
</evidence>
<dbReference type="AlphaFoldDB" id="A0A7R9BPM3"/>
<comment type="cofactor">
    <cofactor evidence="1">
        <name>FAD</name>
        <dbReference type="ChEBI" id="CHEBI:57692"/>
    </cofactor>
</comment>
<dbReference type="GO" id="GO:0005504">
    <property type="term" value="F:fatty acid binding"/>
    <property type="evidence" value="ECO:0007669"/>
    <property type="project" value="TreeGrafter"/>
</dbReference>
<keyword evidence="7" id="KW-0276">Fatty acid metabolism</keyword>
<evidence type="ECO:0000256" key="2">
    <source>
        <dbReference type="ARBA" id="ARBA00004275"/>
    </source>
</evidence>
<proteinExistence type="inferred from homology"/>
<keyword evidence="8" id="KW-0560">Oxidoreductase</keyword>
<dbReference type="GO" id="GO:0003997">
    <property type="term" value="F:acyl-CoA oxidase activity"/>
    <property type="evidence" value="ECO:0007669"/>
    <property type="project" value="InterPro"/>
</dbReference>
<name>A0A7R9BPM3_9CRUS</name>
<keyword evidence="5" id="KW-0285">Flavoprotein</keyword>
<dbReference type="SUPFAM" id="SSF47203">
    <property type="entry name" value="Acyl-CoA dehydrogenase C-terminal domain-like"/>
    <property type="match status" value="1"/>
</dbReference>
<dbReference type="InterPro" id="IPR009100">
    <property type="entry name" value="AcylCoA_DH/oxidase_NM_dom_sf"/>
</dbReference>
<evidence type="ECO:0000256" key="10">
    <source>
        <dbReference type="ARBA" id="ARBA00023140"/>
    </source>
</evidence>
<dbReference type="GO" id="GO:0071949">
    <property type="term" value="F:FAD binding"/>
    <property type="evidence" value="ECO:0007669"/>
    <property type="project" value="InterPro"/>
</dbReference>
<accession>A0A7R9BPM3</accession>
<dbReference type="Gene3D" id="1.20.140.10">
    <property type="entry name" value="Butyryl-CoA Dehydrogenase, subunit A, domain 3"/>
    <property type="match status" value="1"/>
</dbReference>
<dbReference type="SUPFAM" id="SSF56645">
    <property type="entry name" value="Acyl-CoA dehydrogenase NM domain-like"/>
    <property type="match status" value="1"/>
</dbReference>
<comment type="similarity">
    <text evidence="4">Belongs to the acyl-CoA oxidase family.</text>
</comment>
<comment type="subcellular location">
    <subcellularLocation>
        <location evidence="2">Peroxisome</location>
    </subcellularLocation>
</comment>
<evidence type="ECO:0000256" key="8">
    <source>
        <dbReference type="ARBA" id="ARBA00023002"/>
    </source>
</evidence>
<dbReference type="PANTHER" id="PTHR10909:SF250">
    <property type="entry name" value="PEROXISOMAL ACYL-COENZYME A OXIDASE 1"/>
    <property type="match status" value="1"/>
</dbReference>
<dbReference type="Gene3D" id="1.10.540.10">
    <property type="entry name" value="Acyl-CoA dehydrogenase/oxidase, N-terminal domain"/>
    <property type="match status" value="1"/>
</dbReference>
<protein>
    <recommendedName>
        <fullName evidence="11">Acyl-CoA oxidase C-alpha1 domain-containing protein</fullName>
    </recommendedName>
</protein>
<evidence type="ECO:0000313" key="12">
    <source>
        <dbReference type="EMBL" id="CAD7279165.1"/>
    </source>
</evidence>
<dbReference type="EMBL" id="CAJPEX010001526">
    <property type="protein sequence ID" value="CAG0919317.1"/>
    <property type="molecule type" value="Genomic_DNA"/>
</dbReference>
<keyword evidence="13" id="KW-1185">Reference proteome</keyword>
<dbReference type="GO" id="GO:0005777">
    <property type="term" value="C:peroxisome"/>
    <property type="evidence" value="ECO:0007669"/>
    <property type="project" value="UniProtKB-SubCell"/>
</dbReference>
<evidence type="ECO:0000256" key="7">
    <source>
        <dbReference type="ARBA" id="ARBA00022832"/>
    </source>
</evidence>
<dbReference type="PANTHER" id="PTHR10909">
    <property type="entry name" value="ELECTRON TRANSPORT OXIDOREDUCTASE"/>
    <property type="match status" value="1"/>
</dbReference>
<dbReference type="Proteomes" id="UP000678499">
    <property type="component" value="Unassembled WGS sequence"/>
</dbReference>
<dbReference type="InterPro" id="IPR037069">
    <property type="entry name" value="AcylCoA_DH/ox_N_sf"/>
</dbReference>
<dbReference type="GO" id="GO:0033540">
    <property type="term" value="P:fatty acid beta-oxidation using acyl-CoA oxidase"/>
    <property type="evidence" value="ECO:0007669"/>
    <property type="project" value="TreeGrafter"/>
</dbReference>
<dbReference type="OrthoDB" id="538336at2759"/>
<dbReference type="InterPro" id="IPR055060">
    <property type="entry name" value="ACOX_C_alpha1"/>
</dbReference>
<gene>
    <name evidence="12" type="ORF">NMOB1V02_LOCUS6847</name>
</gene>
<dbReference type="EMBL" id="OA883563">
    <property type="protein sequence ID" value="CAD7279165.1"/>
    <property type="molecule type" value="Genomic_DNA"/>
</dbReference>
<dbReference type="InterPro" id="IPR012258">
    <property type="entry name" value="Acyl-CoA_oxidase"/>
</dbReference>